<evidence type="ECO:0000256" key="2">
    <source>
        <dbReference type="SAM" id="MobiDB-lite"/>
    </source>
</evidence>
<organism evidence="6 7">
    <name type="scientific">Streptococcus suis</name>
    <dbReference type="NCBI Taxonomy" id="1307"/>
    <lineage>
        <taxon>Bacteria</taxon>
        <taxon>Bacillati</taxon>
        <taxon>Bacillota</taxon>
        <taxon>Bacilli</taxon>
        <taxon>Lactobacillales</taxon>
        <taxon>Streptococcaceae</taxon>
        <taxon>Streptococcus</taxon>
    </lineage>
</organism>
<dbReference type="OrthoDB" id="5521290at2"/>
<sequence length="890" mass="96798">MKGVRTMHNPVRFALRKLSVGLVSVAFLFAMATTCSVGVSADTETTLGSSTNEISTLSDIGDSEGLALAEERSSQAESVTNPSQLDQPQSDENQTEVSTPRLNGESSATNQETSLPSRESRSGGEPAYAGENLVVPVSQPTSHYVTESGETREIIWAQGVTPPSMGEAGDFEKEVTGEFVEYSMPFEAGKGYYDANKSLDASIEDLNLCFAAVSSNMLHWWLEQNKDYVERFISEKYGADLGQQDYSLTDVRRYTDSFEDQQNSRIFNLFKAYYGRRLNGFVSDALVDLFINGYPPKHQGGVNLENPDLVPDKRGGFFHDVFKEKLLTDRMFSGDYHYFGNLVRNTLENQGLLGLAYRTFGTTTHIVTVWGAEYDEQGLIRAVYITDSDDQHQPIGLKRMGITRDSSGNPRLNNNVVKNSVGSHLDYVHTIKLGQTYWEEYFNPIEAARQLARQQLATEKEAVLLAIMSQEEFSEKEKNDFRTLLEARYDEALAAVNEVVASAELTTVLESEMKQLAIPMHKLGEAVHHSLSQGHLSVHGSSVTHELPAGHLSVHGSSVTHELPAGHLSVHGSSVTHELPAGHLSVHGSSVTHELPAGHLSVHGSSVTHELPAGHLSVHGSSVTHELPAGHLSVHGSSVMHELPTGHLSVHGSSVTHELPAGHLSVHGSSVTHELPAGHLSVHGSSVTHELPAGHLSGHLSVHGSSVMHELPTGHLSVHGSSVTHELPAGHLSVHGSSVTHELPAGHLSVHGSSVTYELPAGKPPIRFEEEVDGGPAVREDFSRESEASNQFVGKMTSSSRLNKSDGANLQSNSSSCAAMLPDSFNRDWDKNQVNYLPRTRAIPQEQNQKNHQVVAKGRGVPLLYQAVCSLVSLVALGYWLLPRKSKEEK</sequence>
<feature type="chain" id="PRO_5039715386" evidence="4">
    <location>
        <begin position="33"/>
        <end position="890"/>
    </location>
</feature>
<keyword evidence="3" id="KW-1133">Transmembrane helix</keyword>
<reference evidence="6 7" key="1">
    <citation type="submission" date="2019-04" db="EMBL/GenBank/DDBJ databases">
        <title>Genome analysis of Streptococcus suis strain WUSS424.</title>
        <authorList>
            <person name="Chen H."/>
            <person name="Gao X."/>
            <person name="Wu Z."/>
        </authorList>
    </citation>
    <scope>NUCLEOTIDE SEQUENCE [LARGE SCALE GENOMIC DNA]</scope>
    <source>
        <strain evidence="6 7">WUSS424</strain>
    </source>
</reference>
<feature type="signal peptide" evidence="4">
    <location>
        <begin position="1"/>
        <end position="32"/>
    </location>
</feature>
<feature type="region of interest" description="Disordered" evidence="2">
    <location>
        <begin position="682"/>
        <end position="701"/>
    </location>
</feature>
<keyword evidence="1 4" id="KW-0732">Signal</keyword>
<dbReference type="Pfam" id="PF09028">
    <property type="entry name" value="Mac-1"/>
    <property type="match status" value="1"/>
</dbReference>
<proteinExistence type="predicted"/>
<dbReference type="SUPFAM" id="SSF54001">
    <property type="entry name" value="Cysteine proteinases"/>
    <property type="match status" value="1"/>
</dbReference>
<gene>
    <name evidence="6" type="ORF">FAJ39_06250</name>
</gene>
<dbReference type="Proteomes" id="UP000305165">
    <property type="component" value="Unassembled WGS sequence"/>
</dbReference>
<dbReference type="NCBIfam" id="TIGR01168">
    <property type="entry name" value="YSIRK_signal"/>
    <property type="match status" value="1"/>
</dbReference>
<feature type="compositionally biased region" description="Polar residues" evidence="2">
    <location>
        <begin position="788"/>
        <end position="815"/>
    </location>
</feature>
<evidence type="ECO:0000259" key="5">
    <source>
        <dbReference type="Pfam" id="PF09028"/>
    </source>
</evidence>
<dbReference type="GO" id="GO:0008233">
    <property type="term" value="F:peptidase activity"/>
    <property type="evidence" value="ECO:0007669"/>
    <property type="project" value="InterPro"/>
</dbReference>
<comment type="caution">
    <text evidence="6">The sequence shown here is derived from an EMBL/GenBank/DDBJ whole genome shotgun (WGS) entry which is preliminary data.</text>
</comment>
<evidence type="ECO:0000313" key="7">
    <source>
        <dbReference type="Proteomes" id="UP000305165"/>
    </source>
</evidence>
<accession>A0A4T2GMS6</accession>
<feature type="compositionally biased region" description="Polar residues" evidence="2">
    <location>
        <begin position="75"/>
        <end position="117"/>
    </location>
</feature>
<evidence type="ECO:0000256" key="1">
    <source>
        <dbReference type="ARBA" id="ARBA00022729"/>
    </source>
</evidence>
<dbReference type="AlphaFoldDB" id="A0A4T2GMS6"/>
<feature type="region of interest" description="Disordered" evidence="2">
    <location>
        <begin position="68"/>
        <end position="135"/>
    </location>
</feature>
<keyword evidence="3" id="KW-0472">Membrane</keyword>
<evidence type="ECO:0000313" key="6">
    <source>
        <dbReference type="EMBL" id="TIH99796.1"/>
    </source>
</evidence>
<keyword evidence="3" id="KW-0812">Transmembrane</keyword>
<evidence type="ECO:0000256" key="3">
    <source>
        <dbReference type="SAM" id="Phobius"/>
    </source>
</evidence>
<name>A0A4T2GMS6_STRSU</name>
<feature type="region of interest" description="Disordered" evidence="2">
    <location>
        <begin position="781"/>
        <end position="815"/>
    </location>
</feature>
<evidence type="ECO:0000256" key="4">
    <source>
        <dbReference type="SAM" id="SignalP"/>
    </source>
</evidence>
<dbReference type="InterPro" id="IPR038765">
    <property type="entry name" value="Papain-like_cys_pep_sf"/>
</dbReference>
<dbReference type="EMBL" id="SSXO01000003">
    <property type="protein sequence ID" value="TIH99796.1"/>
    <property type="molecule type" value="Genomic_DNA"/>
</dbReference>
<feature type="domain" description="Ig protease IdeS" evidence="5">
    <location>
        <begin position="131"/>
        <end position="438"/>
    </location>
</feature>
<dbReference type="InterPro" id="IPR015117">
    <property type="entry name" value="IdeS"/>
</dbReference>
<dbReference type="Gene3D" id="3.90.70.10">
    <property type="entry name" value="Cysteine proteinases"/>
    <property type="match status" value="1"/>
</dbReference>
<protein>
    <submittedName>
        <fullName evidence="6">YSIRK-type signal peptide-containing protein</fullName>
    </submittedName>
</protein>
<dbReference type="InterPro" id="IPR005877">
    <property type="entry name" value="YSIRK_signal_dom"/>
</dbReference>
<feature type="transmembrane region" description="Helical" evidence="3">
    <location>
        <begin position="863"/>
        <end position="882"/>
    </location>
</feature>